<evidence type="ECO:0000313" key="4">
    <source>
        <dbReference type="Proteomes" id="UP001205105"/>
    </source>
</evidence>
<dbReference type="PRINTS" id="PR00453">
    <property type="entry name" value="VWFADOMAIN"/>
</dbReference>
<dbReference type="SUPFAM" id="SSF81383">
    <property type="entry name" value="F-box domain"/>
    <property type="match status" value="1"/>
</dbReference>
<dbReference type="EMBL" id="JADXDR010000165">
    <property type="protein sequence ID" value="KAI7837096.1"/>
    <property type="molecule type" value="Genomic_DNA"/>
</dbReference>
<keyword evidence="4" id="KW-1185">Reference proteome</keyword>
<dbReference type="InterPro" id="IPR002035">
    <property type="entry name" value="VWF_A"/>
</dbReference>
<dbReference type="SUPFAM" id="SSF53300">
    <property type="entry name" value="vWA-like"/>
    <property type="match status" value="1"/>
</dbReference>
<sequence>MGSVTRSGKRRAAEPGSPPTPHSSSEARPGLRIAPLLTLPSELLELAALKSGGFRELCSLSQTNTVLRELSQDCRLWRAEWERVYGPPGRLQEAAAKRAGGWKALFASRHATLREADPWLKPSPYEVQASVDMLATLPTPAPPASGSAAACEGAEEAAAAGASVMAPAASAAAGNGVPAAGEAPDEAMLAGDGAEAELGAEIEPEPEPEVCLVFLVDGSGSVTEEDFRVMTDFMLTAVQGVAAGGVRAKVAVVQFSNDVRVEQGPTDVDVEGFEALMAGMHRMNGGTNIALAVQKAGQLLKPLGPRTQRVLVLLTDGRIDSHQSREAHEMCARLADEQAPVRLHAYGVGRGVDREELLRIISASDAATAEDRYLALMVLDEAPW</sequence>
<comment type="caution">
    <text evidence="3">The sequence shown here is derived from an EMBL/GenBank/DDBJ whole genome shotgun (WGS) entry which is preliminary data.</text>
</comment>
<organism evidence="3 4">
    <name type="scientific">Chlorella ohadii</name>
    <dbReference type="NCBI Taxonomy" id="2649997"/>
    <lineage>
        <taxon>Eukaryota</taxon>
        <taxon>Viridiplantae</taxon>
        <taxon>Chlorophyta</taxon>
        <taxon>core chlorophytes</taxon>
        <taxon>Trebouxiophyceae</taxon>
        <taxon>Chlorellales</taxon>
        <taxon>Chlorellaceae</taxon>
        <taxon>Chlorella clade</taxon>
        <taxon>Chlorella</taxon>
    </lineage>
</organism>
<evidence type="ECO:0000259" key="2">
    <source>
        <dbReference type="PROSITE" id="PS50234"/>
    </source>
</evidence>
<dbReference type="Pfam" id="PF00092">
    <property type="entry name" value="VWA"/>
    <property type="match status" value="1"/>
</dbReference>
<evidence type="ECO:0000313" key="3">
    <source>
        <dbReference type="EMBL" id="KAI7837096.1"/>
    </source>
</evidence>
<dbReference type="PROSITE" id="PS50234">
    <property type="entry name" value="VWFA"/>
    <property type="match status" value="1"/>
</dbReference>
<dbReference type="PANTHER" id="PTHR24020">
    <property type="entry name" value="COLLAGEN ALPHA"/>
    <property type="match status" value="1"/>
</dbReference>
<reference evidence="3" key="1">
    <citation type="submission" date="2020-11" db="EMBL/GenBank/DDBJ databases">
        <title>Chlorella ohadii genome sequencing and assembly.</title>
        <authorList>
            <person name="Murik O."/>
            <person name="Treves H."/>
            <person name="Kedem I."/>
            <person name="Shotland Y."/>
            <person name="Kaplan A."/>
        </authorList>
    </citation>
    <scope>NUCLEOTIDE SEQUENCE</scope>
    <source>
        <strain evidence="3">1</strain>
    </source>
</reference>
<dbReference type="Proteomes" id="UP001205105">
    <property type="component" value="Unassembled WGS sequence"/>
</dbReference>
<evidence type="ECO:0000256" key="1">
    <source>
        <dbReference type="SAM" id="MobiDB-lite"/>
    </source>
</evidence>
<accession>A0AAD5GY76</accession>
<dbReference type="CDD" id="cd00198">
    <property type="entry name" value="vWFA"/>
    <property type="match status" value="1"/>
</dbReference>
<protein>
    <recommendedName>
        <fullName evidence="2">VWFA domain-containing protein</fullName>
    </recommendedName>
</protein>
<dbReference type="InterPro" id="IPR036047">
    <property type="entry name" value="F-box-like_dom_sf"/>
</dbReference>
<name>A0AAD5GY76_9CHLO</name>
<dbReference type="Gene3D" id="3.40.50.410">
    <property type="entry name" value="von Willebrand factor, type A domain"/>
    <property type="match status" value="1"/>
</dbReference>
<proteinExistence type="predicted"/>
<gene>
    <name evidence="3" type="ORF">COHA_009094</name>
</gene>
<dbReference type="SMART" id="SM00327">
    <property type="entry name" value="VWA"/>
    <property type="match status" value="1"/>
</dbReference>
<dbReference type="InterPro" id="IPR036465">
    <property type="entry name" value="vWFA_dom_sf"/>
</dbReference>
<feature type="domain" description="VWFA" evidence="2">
    <location>
        <begin position="211"/>
        <end position="384"/>
    </location>
</feature>
<dbReference type="InterPro" id="IPR050525">
    <property type="entry name" value="ECM_Assembly_Org"/>
</dbReference>
<dbReference type="AlphaFoldDB" id="A0AAD5GY76"/>
<dbReference type="PANTHER" id="PTHR24020:SF20">
    <property type="entry name" value="PH DOMAIN-CONTAINING PROTEIN"/>
    <property type="match status" value="1"/>
</dbReference>
<feature type="region of interest" description="Disordered" evidence="1">
    <location>
        <begin position="1"/>
        <end position="29"/>
    </location>
</feature>